<keyword evidence="6" id="KW-0317">Glutathione biosynthesis</keyword>
<dbReference type="EC" id="6.3.2.3" evidence="4"/>
<keyword evidence="10" id="KW-0460">Magnesium</keyword>
<evidence type="ECO:0000256" key="6">
    <source>
        <dbReference type="ARBA" id="ARBA00022684"/>
    </source>
</evidence>
<keyword evidence="14" id="KW-1185">Reference proteome</keyword>
<reference evidence="13 14" key="1">
    <citation type="submission" date="2017-03" db="EMBL/GenBank/DDBJ databases">
        <title>Genomes of endolithic fungi from Antarctica.</title>
        <authorList>
            <person name="Coleine C."/>
            <person name="Masonjones S."/>
            <person name="Stajich J.E."/>
        </authorList>
    </citation>
    <scope>NUCLEOTIDE SEQUENCE [LARGE SCALE GENOMIC DNA]</scope>
    <source>
        <strain evidence="13 14">CCFEE 6315</strain>
    </source>
</reference>
<keyword evidence="5" id="KW-0436">Ligase</keyword>
<evidence type="ECO:0000256" key="5">
    <source>
        <dbReference type="ARBA" id="ARBA00022598"/>
    </source>
</evidence>
<protein>
    <recommendedName>
        <fullName evidence="4">glutathione synthase</fullName>
        <ecNumber evidence="4">6.3.2.3</ecNumber>
    </recommendedName>
</protein>
<dbReference type="InterPro" id="IPR014709">
    <property type="entry name" value="Glutathione_synthase_C_euk"/>
</dbReference>
<dbReference type="Gene3D" id="3.30.1490.50">
    <property type="match status" value="1"/>
</dbReference>
<dbReference type="SUPFAM" id="SSF52440">
    <property type="entry name" value="PreATP-grasp domain"/>
    <property type="match status" value="1"/>
</dbReference>
<proteinExistence type="inferred from homology"/>
<gene>
    <name evidence="13" type="ORF">B0A50_04371</name>
</gene>
<evidence type="ECO:0000256" key="2">
    <source>
        <dbReference type="ARBA" id="ARBA00004965"/>
    </source>
</evidence>
<dbReference type="GO" id="GO:0043295">
    <property type="term" value="F:glutathione binding"/>
    <property type="evidence" value="ECO:0007669"/>
    <property type="project" value="TreeGrafter"/>
</dbReference>
<evidence type="ECO:0000256" key="1">
    <source>
        <dbReference type="ARBA" id="ARBA00001946"/>
    </source>
</evidence>
<evidence type="ECO:0000259" key="12">
    <source>
        <dbReference type="Pfam" id="PF03199"/>
    </source>
</evidence>
<evidence type="ECO:0000256" key="8">
    <source>
        <dbReference type="ARBA" id="ARBA00022741"/>
    </source>
</evidence>
<keyword evidence="8" id="KW-0547">Nucleotide-binding</keyword>
<dbReference type="Gene3D" id="3.30.1490.80">
    <property type="match status" value="1"/>
</dbReference>
<dbReference type="UniPathway" id="UPA00142">
    <property type="reaction ID" value="UER00210"/>
</dbReference>
<evidence type="ECO:0000313" key="13">
    <source>
        <dbReference type="EMBL" id="TKA27541.1"/>
    </source>
</evidence>
<dbReference type="Pfam" id="PF03199">
    <property type="entry name" value="GSH_synthase"/>
    <property type="match status" value="1"/>
</dbReference>
<dbReference type="InterPro" id="IPR014049">
    <property type="entry name" value="Glutathione_synthase_N_euk"/>
</dbReference>
<dbReference type="SUPFAM" id="SSF56059">
    <property type="entry name" value="Glutathione synthetase ATP-binding domain-like"/>
    <property type="match status" value="1"/>
</dbReference>
<feature type="region of interest" description="Disordered" evidence="11">
    <location>
        <begin position="45"/>
        <end position="68"/>
    </location>
</feature>
<dbReference type="InterPro" id="IPR037013">
    <property type="entry name" value="GSH-S_sub-bd_sf"/>
</dbReference>
<dbReference type="InterPro" id="IPR004887">
    <property type="entry name" value="GSH_synth_subst-bd"/>
</dbReference>
<dbReference type="Gene3D" id="3.40.50.1760">
    <property type="entry name" value="Glutathione synthase, substrate-binding domain superfamily, eukaryotic"/>
    <property type="match status" value="1"/>
</dbReference>
<dbReference type="Gene3D" id="3.30.470.20">
    <property type="entry name" value="ATP-grasp fold, B domain"/>
    <property type="match status" value="1"/>
</dbReference>
<evidence type="ECO:0000256" key="9">
    <source>
        <dbReference type="ARBA" id="ARBA00022840"/>
    </source>
</evidence>
<dbReference type="GO" id="GO:0046872">
    <property type="term" value="F:metal ion binding"/>
    <property type="evidence" value="ECO:0007669"/>
    <property type="project" value="UniProtKB-KW"/>
</dbReference>
<comment type="cofactor">
    <cofactor evidence="1">
        <name>Mg(2+)</name>
        <dbReference type="ChEBI" id="CHEBI:18420"/>
    </cofactor>
</comment>
<dbReference type="Proteomes" id="UP000308549">
    <property type="component" value="Unassembled WGS sequence"/>
</dbReference>
<dbReference type="InterPro" id="IPR014042">
    <property type="entry name" value="Glutathione_synthase_a-hlx"/>
</dbReference>
<comment type="pathway">
    <text evidence="2">Sulfur metabolism; glutathione biosynthesis; glutathione from L-cysteine and L-glutamate: step 2/2.</text>
</comment>
<evidence type="ECO:0000256" key="4">
    <source>
        <dbReference type="ARBA" id="ARBA00012214"/>
    </source>
</evidence>
<dbReference type="InterPro" id="IPR005615">
    <property type="entry name" value="Glutathione_synthase"/>
</dbReference>
<dbReference type="EMBL" id="NAJL01000022">
    <property type="protein sequence ID" value="TKA27541.1"/>
    <property type="molecule type" value="Genomic_DNA"/>
</dbReference>
<accession>A0A4U0TYE6</accession>
<dbReference type="PANTHER" id="PTHR11130">
    <property type="entry name" value="GLUTATHIONE SYNTHETASE"/>
    <property type="match status" value="1"/>
</dbReference>
<keyword evidence="7" id="KW-0479">Metal-binding</keyword>
<dbReference type="PANTHER" id="PTHR11130:SF0">
    <property type="entry name" value="GLUTATHIONE SYNTHETASE"/>
    <property type="match status" value="1"/>
</dbReference>
<evidence type="ECO:0000256" key="3">
    <source>
        <dbReference type="ARBA" id="ARBA00010385"/>
    </source>
</evidence>
<dbReference type="GO" id="GO:0004363">
    <property type="term" value="F:glutathione synthase activity"/>
    <property type="evidence" value="ECO:0007669"/>
    <property type="project" value="UniProtKB-EC"/>
</dbReference>
<dbReference type="GO" id="GO:0005524">
    <property type="term" value="F:ATP binding"/>
    <property type="evidence" value="ECO:0007669"/>
    <property type="project" value="UniProtKB-KW"/>
</dbReference>
<dbReference type="GO" id="GO:0005829">
    <property type="term" value="C:cytosol"/>
    <property type="evidence" value="ECO:0007669"/>
    <property type="project" value="TreeGrafter"/>
</dbReference>
<sequence length="568" mass="63497">MAVEVRYPPAPSELKLHLGFFSTEDRDGPSNDNDDRKRNQLVHHGQNGHLQPHHRDGETTPSARPQAHHLAHRIREIKDYQLTHGKLLKVLPLDFPTRCHSINLGVSASPTPFPQHLFTQALHLQELMNELYMRVASDSDWLGTVLGPLLEHDDMLRTLWDINCKVREAKGGSEVSCGIFRSDYMLQQPEAGQEVSLKQVEMNTFSCAGACHAEKVPLVEAVLPSLPPLPINTASITHTLTAAYKAYQPHNIPSRKPCILIPIQPHNFNVADELPFVHALWNVGLPTYRCEWQDLLSLTTLTPELNLLYHPPNSTGTGREVAIIFYRAGYDAAEYASKAGKATRLRLEMSRAIKCPDVRGHLAGMKAVQQALAQPRMLELFLQDSEDIAKLRATFMSMQPLSTPSATALQITQAPQEAEHYVLKANREGGGHNIYGAEIPAFLASLPSKQEWSRYILMRLIEPPKDINGLLLLDEEVYEGPVVSELGVLGGAVWRSCQEGRGVEVLENEGLGWTFKSKPWDVKGMNVVRGLQLPSAQEQEGLEQEPQPPFMSFCRNISLWSLEDDRMS</sequence>
<evidence type="ECO:0000313" key="14">
    <source>
        <dbReference type="Proteomes" id="UP000308549"/>
    </source>
</evidence>
<evidence type="ECO:0000256" key="10">
    <source>
        <dbReference type="ARBA" id="ARBA00022842"/>
    </source>
</evidence>
<feature type="domain" description="Glutathione synthase substrate-binding" evidence="12">
    <location>
        <begin position="258"/>
        <end position="363"/>
    </location>
</feature>
<dbReference type="OrthoDB" id="2020073at2759"/>
<evidence type="ECO:0000256" key="11">
    <source>
        <dbReference type="SAM" id="MobiDB-lite"/>
    </source>
</evidence>
<dbReference type="InterPro" id="IPR016185">
    <property type="entry name" value="PreATP-grasp_dom_sf"/>
</dbReference>
<evidence type="ECO:0000256" key="7">
    <source>
        <dbReference type="ARBA" id="ARBA00022723"/>
    </source>
</evidence>
<comment type="caution">
    <text evidence="13">The sequence shown here is derived from an EMBL/GenBank/DDBJ whole genome shotgun (WGS) entry which is preliminary data.</text>
</comment>
<organism evidence="13 14">
    <name type="scientific">Salinomyces thailandicus</name>
    <dbReference type="NCBI Taxonomy" id="706561"/>
    <lineage>
        <taxon>Eukaryota</taxon>
        <taxon>Fungi</taxon>
        <taxon>Dikarya</taxon>
        <taxon>Ascomycota</taxon>
        <taxon>Pezizomycotina</taxon>
        <taxon>Dothideomycetes</taxon>
        <taxon>Dothideomycetidae</taxon>
        <taxon>Mycosphaerellales</taxon>
        <taxon>Teratosphaeriaceae</taxon>
        <taxon>Salinomyces</taxon>
    </lineage>
</organism>
<name>A0A4U0TYE6_9PEZI</name>
<comment type="similarity">
    <text evidence="3">Belongs to the eukaryotic GSH synthase family.</text>
</comment>
<dbReference type="Gene3D" id="1.10.1080.10">
    <property type="entry name" value="Glutathione Synthetase, Chain A, domain 3"/>
    <property type="match status" value="1"/>
</dbReference>
<keyword evidence="9" id="KW-0067">ATP-binding</keyword>
<dbReference type="Pfam" id="PF03917">
    <property type="entry name" value="GSH_synth_ATP"/>
    <property type="match status" value="1"/>
</dbReference>
<dbReference type="AlphaFoldDB" id="A0A4U0TYE6"/>